<feature type="domain" description="NusB/RsmB/TIM44" evidence="7">
    <location>
        <begin position="8"/>
        <end position="132"/>
    </location>
</feature>
<dbReference type="InterPro" id="IPR006027">
    <property type="entry name" value="NusB_RsmB_TIM44"/>
</dbReference>
<gene>
    <name evidence="6 8" type="primary">nusB</name>
    <name evidence="8" type="ORF">ACFP85_10245</name>
</gene>
<dbReference type="PANTHER" id="PTHR11078:SF3">
    <property type="entry name" value="ANTITERMINATION NUSB DOMAIN-CONTAINING PROTEIN"/>
    <property type="match status" value="1"/>
</dbReference>
<keyword evidence="4 6" id="KW-0805">Transcription regulation</keyword>
<evidence type="ECO:0000313" key="8">
    <source>
        <dbReference type="EMBL" id="MFC6440526.1"/>
    </source>
</evidence>
<evidence type="ECO:0000256" key="4">
    <source>
        <dbReference type="ARBA" id="ARBA00023015"/>
    </source>
</evidence>
<protein>
    <recommendedName>
        <fullName evidence="6">Transcription antitermination protein NusB</fullName>
    </recommendedName>
    <alternativeName>
        <fullName evidence="6">Antitermination factor NusB</fullName>
    </alternativeName>
</protein>
<dbReference type="RefSeq" id="WP_131258320.1">
    <property type="nucleotide sequence ID" value="NZ_JBHSUS010000001.1"/>
</dbReference>
<dbReference type="Proteomes" id="UP001596364">
    <property type="component" value="Unassembled WGS sequence"/>
</dbReference>
<reference evidence="9" key="1">
    <citation type="journal article" date="2019" name="Int. J. Syst. Evol. Microbiol.">
        <title>The Global Catalogue of Microorganisms (GCM) 10K type strain sequencing project: providing services to taxonomists for standard genome sequencing and annotation.</title>
        <authorList>
            <consortium name="The Broad Institute Genomics Platform"/>
            <consortium name="The Broad Institute Genome Sequencing Center for Infectious Disease"/>
            <person name="Wu L."/>
            <person name="Ma J."/>
        </authorList>
    </citation>
    <scope>NUCLEOTIDE SEQUENCE [LARGE SCALE GENOMIC DNA]</scope>
    <source>
        <strain evidence="9">CGMCC 1.16031</strain>
    </source>
</reference>
<dbReference type="InterPro" id="IPR011605">
    <property type="entry name" value="NusB_fam"/>
</dbReference>
<proteinExistence type="inferred from homology"/>
<sequence length="141" mass="16071">MKPSARHLARELAVQGIYSWQMSGNSSRQIELNLATNNDMKAVDMAYFQELLREVIKQASGLDDTIKPYLGRLPEEIDPVEKAILRLATYELVHRVEIPFKVVINEAIELAKTFGAEESHRFINGVLDKAVKTLRKYEKAQ</sequence>
<dbReference type="PANTHER" id="PTHR11078">
    <property type="entry name" value="N UTILIZATION SUBSTANCE PROTEIN B-RELATED"/>
    <property type="match status" value="1"/>
</dbReference>
<keyword evidence="5 6" id="KW-0804">Transcription</keyword>
<dbReference type="HAMAP" id="MF_00073">
    <property type="entry name" value="NusB"/>
    <property type="match status" value="1"/>
</dbReference>
<evidence type="ECO:0000313" key="9">
    <source>
        <dbReference type="Proteomes" id="UP001596364"/>
    </source>
</evidence>
<evidence type="ECO:0000256" key="3">
    <source>
        <dbReference type="ARBA" id="ARBA00022884"/>
    </source>
</evidence>
<name>A0ABW1XL41_9ALTE</name>
<keyword evidence="2 6" id="KW-0889">Transcription antitermination</keyword>
<accession>A0ABW1XL41</accession>
<keyword evidence="9" id="KW-1185">Reference proteome</keyword>
<dbReference type="InterPro" id="IPR035926">
    <property type="entry name" value="NusB-like_sf"/>
</dbReference>
<keyword evidence="3 6" id="KW-0694">RNA-binding</keyword>
<comment type="similarity">
    <text evidence="1 6">Belongs to the NusB family.</text>
</comment>
<evidence type="ECO:0000256" key="6">
    <source>
        <dbReference type="HAMAP-Rule" id="MF_00073"/>
    </source>
</evidence>
<evidence type="ECO:0000256" key="5">
    <source>
        <dbReference type="ARBA" id="ARBA00023163"/>
    </source>
</evidence>
<dbReference type="EMBL" id="JBHSUS010000001">
    <property type="protein sequence ID" value="MFC6440526.1"/>
    <property type="molecule type" value="Genomic_DNA"/>
</dbReference>
<dbReference type="Gene3D" id="1.10.940.10">
    <property type="entry name" value="NusB-like"/>
    <property type="match status" value="1"/>
</dbReference>
<evidence type="ECO:0000259" key="7">
    <source>
        <dbReference type="Pfam" id="PF01029"/>
    </source>
</evidence>
<dbReference type="NCBIfam" id="TIGR01951">
    <property type="entry name" value="nusB"/>
    <property type="match status" value="1"/>
</dbReference>
<evidence type="ECO:0000256" key="2">
    <source>
        <dbReference type="ARBA" id="ARBA00022814"/>
    </source>
</evidence>
<evidence type="ECO:0000256" key="1">
    <source>
        <dbReference type="ARBA" id="ARBA00005952"/>
    </source>
</evidence>
<dbReference type="SUPFAM" id="SSF48013">
    <property type="entry name" value="NusB-like"/>
    <property type="match status" value="1"/>
</dbReference>
<comment type="caution">
    <text evidence="8">The sequence shown here is derived from an EMBL/GenBank/DDBJ whole genome shotgun (WGS) entry which is preliminary data.</text>
</comment>
<comment type="function">
    <text evidence="6">Involved in transcription antitermination. Required for transcription of ribosomal RNA (rRNA) genes. Binds specifically to the boxA antiterminator sequence of the ribosomal RNA (rrn) operons.</text>
</comment>
<dbReference type="Pfam" id="PF01029">
    <property type="entry name" value="NusB"/>
    <property type="match status" value="1"/>
</dbReference>
<organism evidence="8 9">
    <name type="scientific">Pseudobowmanella zhangzhouensis</name>
    <dbReference type="NCBI Taxonomy" id="1537679"/>
    <lineage>
        <taxon>Bacteria</taxon>
        <taxon>Pseudomonadati</taxon>
        <taxon>Pseudomonadota</taxon>
        <taxon>Gammaproteobacteria</taxon>
        <taxon>Alteromonadales</taxon>
        <taxon>Alteromonadaceae</taxon>
    </lineage>
</organism>